<keyword evidence="5 15" id="KW-0808">Transferase</keyword>
<dbReference type="SMR" id="A0A445A429"/>
<evidence type="ECO:0000259" key="22">
    <source>
        <dbReference type="PROSITE" id="PS50948"/>
    </source>
</evidence>
<keyword evidence="7 15" id="KW-0547">Nucleotide-binding</keyword>
<evidence type="ECO:0000313" key="24">
    <source>
        <dbReference type="Proteomes" id="UP000289738"/>
    </source>
</evidence>
<dbReference type="Pfam" id="PF01453">
    <property type="entry name" value="B_lectin"/>
    <property type="match status" value="1"/>
</dbReference>
<dbReference type="CDD" id="cd01098">
    <property type="entry name" value="PAN_AP_plant"/>
    <property type="match status" value="1"/>
</dbReference>
<evidence type="ECO:0000313" key="23">
    <source>
        <dbReference type="EMBL" id="RYR21179.1"/>
    </source>
</evidence>
<keyword evidence="17" id="KW-1133">Transmembrane helix</keyword>
<dbReference type="PANTHER" id="PTHR27002:SF1069">
    <property type="entry name" value="NON-SPECIFIC SERINE_THREONINE PROTEIN KINASE"/>
    <property type="match status" value="1"/>
</dbReference>
<keyword evidence="2" id="KW-1003">Cell membrane</keyword>
<dbReference type="PANTHER" id="PTHR27002">
    <property type="entry name" value="RECEPTOR-LIKE SERINE/THREONINE-PROTEIN KINASE SD1-8"/>
    <property type="match status" value="1"/>
</dbReference>
<dbReference type="STRING" id="3818.A0A445A429"/>
<evidence type="ECO:0000256" key="1">
    <source>
        <dbReference type="ARBA" id="ARBA00004251"/>
    </source>
</evidence>
<dbReference type="PROSITE" id="PS50011">
    <property type="entry name" value="PROTEIN_KINASE_DOM"/>
    <property type="match status" value="1"/>
</dbReference>
<feature type="signal peptide" evidence="18">
    <location>
        <begin position="1"/>
        <end position="17"/>
    </location>
</feature>
<keyword evidence="17" id="KW-0472">Membrane</keyword>
<name>A0A445A429_ARAHY</name>
<evidence type="ECO:0000256" key="15">
    <source>
        <dbReference type="PIRNR" id="PIRNR000641"/>
    </source>
</evidence>
<keyword evidence="11" id="KW-0675">Receptor</keyword>
<evidence type="ECO:0000256" key="5">
    <source>
        <dbReference type="ARBA" id="ARBA00022679"/>
    </source>
</evidence>
<dbReference type="Gene3D" id="3.30.200.20">
    <property type="entry name" value="Phosphorylase Kinase, domain 1"/>
    <property type="match status" value="1"/>
</dbReference>
<comment type="catalytic activity">
    <reaction evidence="13 15">
        <text>L-threonyl-[protein] + ATP = O-phospho-L-threonyl-[protein] + ADP + H(+)</text>
        <dbReference type="Rhea" id="RHEA:46608"/>
        <dbReference type="Rhea" id="RHEA-COMP:11060"/>
        <dbReference type="Rhea" id="RHEA-COMP:11605"/>
        <dbReference type="ChEBI" id="CHEBI:15378"/>
        <dbReference type="ChEBI" id="CHEBI:30013"/>
        <dbReference type="ChEBI" id="CHEBI:30616"/>
        <dbReference type="ChEBI" id="CHEBI:61977"/>
        <dbReference type="ChEBI" id="CHEBI:456216"/>
        <dbReference type="EC" id="2.7.11.1"/>
    </reaction>
</comment>
<evidence type="ECO:0000256" key="10">
    <source>
        <dbReference type="ARBA" id="ARBA00023157"/>
    </source>
</evidence>
<dbReference type="OrthoDB" id="785331at2759"/>
<dbReference type="PROSITE" id="PS00108">
    <property type="entry name" value="PROTEIN_KINASE_ST"/>
    <property type="match status" value="1"/>
</dbReference>
<dbReference type="InterPro" id="IPR008271">
    <property type="entry name" value="Ser/Thr_kinase_AS"/>
</dbReference>
<dbReference type="CDD" id="cd14066">
    <property type="entry name" value="STKc_IRAK"/>
    <property type="match status" value="1"/>
</dbReference>
<dbReference type="SMART" id="SM00473">
    <property type="entry name" value="PAN_AP"/>
    <property type="match status" value="1"/>
</dbReference>
<feature type="transmembrane region" description="Helical" evidence="17">
    <location>
        <begin position="439"/>
        <end position="459"/>
    </location>
</feature>
<accession>A0A445A429</accession>
<comment type="subcellular location">
    <subcellularLocation>
        <location evidence="1">Cell membrane</location>
        <topology evidence="1">Single-pass type I membrane protein</topology>
    </subcellularLocation>
</comment>
<keyword evidence="9 15" id="KW-0067">ATP-binding</keyword>
<feature type="domain" description="EGF-like" evidence="20">
    <location>
        <begin position="287"/>
        <end position="324"/>
    </location>
</feature>
<keyword evidence="12" id="KW-0325">Glycoprotein</keyword>
<evidence type="ECO:0000256" key="12">
    <source>
        <dbReference type="ARBA" id="ARBA00023180"/>
    </source>
</evidence>
<keyword evidence="8 15" id="KW-0418">Kinase</keyword>
<evidence type="ECO:0000256" key="4">
    <source>
        <dbReference type="ARBA" id="ARBA00022553"/>
    </source>
</evidence>
<evidence type="ECO:0000256" key="16">
    <source>
        <dbReference type="PROSITE-ProRule" id="PRU00076"/>
    </source>
</evidence>
<dbReference type="Pfam" id="PF00954">
    <property type="entry name" value="S_locus_glycop"/>
    <property type="match status" value="1"/>
</dbReference>
<dbReference type="Proteomes" id="UP000289738">
    <property type="component" value="Chromosome B03"/>
</dbReference>
<evidence type="ECO:0000259" key="21">
    <source>
        <dbReference type="PROSITE" id="PS50927"/>
    </source>
</evidence>
<keyword evidence="17" id="KW-0812">Transmembrane</keyword>
<dbReference type="PROSITE" id="PS50026">
    <property type="entry name" value="EGF_3"/>
    <property type="match status" value="1"/>
</dbReference>
<reference evidence="23 24" key="1">
    <citation type="submission" date="2019-01" db="EMBL/GenBank/DDBJ databases">
        <title>Sequencing of cultivated peanut Arachis hypogaea provides insights into genome evolution and oil improvement.</title>
        <authorList>
            <person name="Chen X."/>
        </authorList>
    </citation>
    <scope>NUCLEOTIDE SEQUENCE [LARGE SCALE GENOMIC DNA]</scope>
    <source>
        <strain evidence="24">cv. Fuhuasheng</strain>
        <tissue evidence="23">Leaves</tissue>
    </source>
</reference>
<dbReference type="FunFam" id="3.50.4.10:FF:000002">
    <property type="entry name" value="G-type lectin S-receptor-like serine/threonine-protein kinase"/>
    <property type="match status" value="1"/>
</dbReference>
<dbReference type="SMART" id="SM00108">
    <property type="entry name" value="B_lectin"/>
    <property type="match status" value="1"/>
</dbReference>
<dbReference type="Pfam" id="PF07714">
    <property type="entry name" value="PK_Tyr_Ser-Thr"/>
    <property type="match status" value="1"/>
</dbReference>
<proteinExistence type="inferred from homology"/>
<feature type="chain" id="PRO_5019050964" description="Receptor-like serine/threonine-protein kinase" evidence="18">
    <location>
        <begin position="18"/>
        <end position="818"/>
    </location>
</feature>
<dbReference type="InterPro" id="IPR024171">
    <property type="entry name" value="SRK-like_kinase"/>
</dbReference>
<keyword evidence="24" id="KW-1185">Reference proteome</keyword>
<evidence type="ECO:0000259" key="19">
    <source>
        <dbReference type="PROSITE" id="PS50011"/>
    </source>
</evidence>
<dbReference type="AlphaFoldDB" id="A0A445A429"/>
<evidence type="ECO:0000256" key="17">
    <source>
        <dbReference type="SAM" id="Phobius"/>
    </source>
</evidence>
<keyword evidence="16" id="KW-0245">EGF-like domain</keyword>
<evidence type="ECO:0000259" key="20">
    <source>
        <dbReference type="PROSITE" id="PS50026"/>
    </source>
</evidence>
<evidence type="ECO:0000256" key="9">
    <source>
        <dbReference type="ARBA" id="ARBA00022840"/>
    </source>
</evidence>
<feature type="domain" description="Apple" evidence="22">
    <location>
        <begin position="343"/>
        <end position="425"/>
    </location>
</feature>
<dbReference type="InterPro" id="IPR003609">
    <property type="entry name" value="Pan_app"/>
</dbReference>
<evidence type="ECO:0000256" key="18">
    <source>
        <dbReference type="SAM" id="SignalP"/>
    </source>
</evidence>
<dbReference type="EC" id="2.7.11.1" evidence="15"/>
<dbReference type="GO" id="GO:0106310">
    <property type="term" value="F:protein serine kinase activity"/>
    <property type="evidence" value="ECO:0007669"/>
    <property type="project" value="RHEA"/>
</dbReference>
<dbReference type="GO" id="GO:0005886">
    <property type="term" value="C:plasma membrane"/>
    <property type="evidence" value="ECO:0007669"/>
    <property type="project" value="UniProtKB-SubCell"/>
</dbReference>
<keyword evidence="4" id="KW-0597">Phosphoprotein</keyword>
<evidence type="ECO:0000256" key="8">
    <source>
        <dbReference type="ARBA" id="ARBA00022777"/>
    </source>
</evidence>
<dbReference type="FunFam" id="1.10.510.10:FF:000060">
    <property type="entry name" value="G-type lectin S-receptor-like serine/threonine-protein kinase"/>
    <property type="match status" value="1"/>
</dbReference>
<dbReference type="Pfam" id="PF08276">
    <property type="entry name" value="PAN_2"/>
    <property type="match status" value="1"/>
</dbReference>
<evidence type="ECO:0000256" key="14">
    <source>
        <dbReference type="ARBA" id="ARBA00048679"/>
    </source>
</evidence>
<dbReference type="PROSITE" id="PS50927">
    <property type="entry name" value="BULB_LECTIN"/>
    <property type="match status" value="1"/>
</dbReference>
<dbReference type="Gene3D" id="3.50.4.10">
    <property type="entry name" value="Hepatocyte Growth Factor"/>
    <property type="match status" value="1"/>
</dbReference>
<dbReference type="CDD" id="cd00028">
    <property type="entry name" value="B_lectin"/>
    <property type="match status" value="1"/>
</dbReference>
<dbReference type="Gene3D" id="2.90.10.10">
    <property type="entry name" value="Bulb-type lectin domain"/>
    <property type="match status" value="1"/>
</dbReference>
<keyword evidence="3 15" id="KW-0723">Serine/threonine-protein kinase</keyword>
<gene>
    <name evidence="23" type="ORF">Ahy_B03g066447</name>
</gene>
<evidence type="ECO:0000256" key="3">
    <source>
        <dbReference type="ARBA" id="ARBA00022527"/>
    </source>
</evidence>
<dbReference type="InterPro" id="IPR000858">
    <property type="entry name" value="S_locus_glycoprot_dom"/>
</dbReference>
<comment type="caution">
    <text evidence="16">Lacks conserved residue(s) required for the propagation of feature annotation.</text>
</comment>
<organism evidence="23 24">
    <name type="scientific">Arachis hypogaea</name>
    <name type="common">Peanut</name>
    <dbReference type="NCBI Taxonomy" id="3818"/>
    <lineage>
        <taxon>Eukaryota</taxon>
        <taxon>Viridiplantae</taxon>
        <taxon>Streptophyta</taxon>
        <taxon>Embryophyta</taxon>
        <taxon>Tracheophyta</taxon>
        <taxon>Spermatophyta</taxon>
        <taxon>Magnoliopsida</taxon>
        <taxon>eudicotyledons</taxon>
        <taxon>Gunneridae</taxon>
        <taxon>Pentapetalae</taxon>
        <taxon>rosids</taxon>
        <taxon>fabids</taxon>
        <taxon>Fabales</taxon>
        <taxon>Fabaceae</taxon>
        <taxon>Papilionoideae</taxon>
        <taxon>50 kb inversion clade</taxon>
        <taxon>dalbergioids sensu lato</taxon>
        <taxon>Dalbergieae</taxon>
        <taxon>Pterocarpus clade</taxon>
        <taxon>Arachis</taxon>
    </lineage>
</organism>
<evidence type="ECO:0000256" key="2">
    <source>
        <dbReference type="ARBA" id="ARBA00022475"/>
    </source>
</evidence>
<evidence type="ECO:0000256" key="11">
    <source>
        <dbReference type="ARBA" id="ARBA00023170"/>
    </source>
</evidence>
<dbReference type="FunFam" id="3.30.200.20:FF:000195">
    <property type="entry name" value="G-type lectin S-receptor-like serine/threonine-protein kinase"/>
    <property type="match status" value="1"/>
</dbReference>
<feature type="domain" description="Bulb-type lectin" evidence="21">
    <location>
        <begin position="18"/>
        <end position="146"/>
    </location>
</feature>
<feature type="domain" description="Protein kinase" evidence="19">
    <location>
        <begin position="500"/>
        <end position="777"/>
    </location>
</feature>
<dbReference type="InterPro" id="IPR011009">
    <property type="entry name" value="Kinase-like_dom_sf"/>
</dbReference>
<dbReference type="PROSITE" id="PS50948">
    <property type="entry name" value="PAN"/>
    <property type="match status" value="1"/>
</dbReference>
<evidence type="ECO:0000256" key="6">
    <source>
        <dbReference type="ARBA" id="ARBA00022729"/>
    </source>
</evidence>
<dbReference type="SMART" id="SM00220">
    <property type="entry name" value="S_TKc"/>
    <property type="match status" value="1"/>
</dbReference>
<comment type="caution">
    <text evidence="23">The sequence shown here is derived from an EMBL/GenBank/DDBJ whole genome shotgun (WGS) entry which is preliminary data.</text>
</comment>
<evidence type="ECO:0000256" key="7">
    <source>
        <dbReference type="ARBA" id="ARBA00022741"/>
    </source>
</evidence>
<dbReference type="InterPro" id="IPR036426">
    <property type="entry name" value="Bulb-type_lectin_dom_sf"/>
</dbReference>
<dbReference type="Gramene" id="arahy.Tifrunner.gnm2.ann2.Ah13g233800.1">
    <property type="protein sequence ID" value="arahy.Tifrunner.gnm2.ann2.Ah13g233800.1-CDS"/>
    <property type="gene ID" value="arahy.Tifrunner.gnm2.ann2.Ah13g233800"/>
</dbReference>
<dbReference type="CDD" id="cd00054">
    <property type="entry name" value="EGF_CA"/>
    <property type="match status" value="1"/>
</dbReference>
<dbReference type="PIRSF" id="PIRSF000641">
    <property type="entry name" value="SRK"/>
    <property type="match status" value="1"/>
</dbReference>
<dbReference type="GO" id="GO:0004674">
    <property type="term" value="F:protein serine/threonine kinase activity"/>
    <property type="evidence" value="ECO:0007669"/>
    <property type="project" value="UniProtKB-KW"/>
</dbReference>
<dbReference type="GO" id="GO:0005524">
    <property type="term" value="F:ATP binding"/>
    <property type="evidence" value="ECO:0007669"/>
    <property type="project" value="UniProtKB-KW"/>
</dbReference>
<evidence type="ECO:0000256" key="13">
    <source>
        <dbReference type="ARBA" id="ARBA00047899"/>
    </source>
</evidence>
<dbReference type="InterPro" id="IPR000742">
    <property type="entry name" value="EGF"/>
</dbReference>
<comment type="similarity">
    <text evidence="15">Belongs to the protein kinase superfamily. Ser/Thr protein kinase family.</text>
</comment>
<dbReference type="EMBL" id="SDMP01000013">
    <property type="protein sequence ID" value="RYR21179.1"/>
    <property type="molecule type" value="Genomic_DNA"/>
</dbReference>
<comment type="catalytic activity">
    <reaction evidence="14 15">
        <text>L-seryl-[protein] + ATP = O-phospho-L-seryl-[protein] + ADP + H(+)</text>
        <dbReference type="Rhea" id="RHEA:17989"/>
        <dbReference type="Rhea" id="RHEA-COMP:9863"/>
        <dbReference type="Rhea" id="RHEA-COMP:11604"/>
        <dbReference type="ChEBI" id="CHEBI:15378"/>
        <dbReference type="ChEBI" id="CHEBI:29999"/>
        <dbReference type="ChEBI" id="CHEBI:30616"/>
        <dbReference type="ChEBI" id="CHEBI:83421"/>
        <dbReference type="ChEBI" id="CHEBI:456216"/>
        <dbReference type="EC" id="2.7.11.1"/>
    </reaction>
</comment>
<dbReference type="FunFam" id="2.90.10.10:FF:000004">
    <property type="entry name" value="G-type lectin S-receptor-like serine/threonine-protein kinase"/>
    <property type="match status" value="1"/>
</dbReference>
<dbReference type="Gene3D" id="1.10.510.10">
    <property type="entry name" value="Transferase(Phosphotransferase) domain 1"/>
    <property type="match status" value="1"/>
</dbReference>
<dbReference type="InterPro" id="IPR001480">
    <property type="entry name" value="Bulb-type_lectin_dom"/>
</dbReference>
<keyword evidence="10" id="KW-1015">Disulfide bond</keyword>
<dbReference type="InterPro" id="IPR000719">
    <property type="entry name" value="Prot_kinase_dom"/>
</dbReference>
<dbReference type="SUPFAM" id="SSF56112">
    <property type="entry name" value="Protein kinase-like (PK-like)"/>
    <property type="match status" value="1"/>
</dbReference>
<dbReference type="SUPFAM" id="SSF51110">
    <property type="entry name" value="alpha-D-mannose-specific plant lectins"/>
    <property type="match status" value="1"/>
</dbReference>
<dbReference type="InterPro" id="IPR001245">
    <property type="entry name" value="Ser-Thr/Tyr_kinase_cat_dom"/>
</dbReference>
<protein>
    <recommendedName>
        <fullName evidence="15">Receptor-like serine/threonine-protein kinase</fullName>
        <ecNumber evidence="15">2.7.11.1</ecNumber>
    </recommendedName>
</protein>
<keyword evidence="6 18" id="KW-0732">Signal</keyword>
<dbReference type="GO" id="GO:0048544">
    <property type="term" value="P:recognition of pollen"/>
    <property type="evidence" value="ECO:0007669"/>
    <property type="project" value="InterPro"/>
</dbReference>
<sequence length="818" mass="92614">MLFVWLFVISFVKLSTSQHILTPRHFVRDGETLLSRDGTFELGFFSPGTSTNRYLGIWYRNVFPKAVVWVANRESPIKNNSGILTINNEGVLVILLILINGTNSSSPVWSSNVPSEAVINPTAQLLETGNLVVKNGVKDSNNNQFLWQSFNYPGDTLTMQGMKLGWNLMTGQEIFLSSWRSKDDPSKGEYSLKIDCTGYPQLFKYKGSEKRFRIGSWNGESFSGYSSQQLKQNIRVEFIMNDKEVYLVFKTVDRSVTWIYKVTSSGHGELSAWTSQSNSRKVISTGEEDECENYALCGVYSVCNMNGNSPTCECLKGFVPKFPEQWNMSYWSNGCVSRTELDCDNNTHGFFKYTNMKVPDTSSSWFSKAMNLDECRKKCLENCSCTAYANLDIRRGGTGCLLWFGALVDTRTFSQWGQDLYIKVPASQLDNGLSKMKKLVEIIVGVILFGFITCVSIMIHRRQGLLRIIYRKHYENILRKEDIGLPNFDLSVLAKATDNFSSSNKLGEGGFGPVYKGTLTNGQELAVKMLSERSVQGMEEFRNEILLIAKLQHRNLVKLLGCCIQEEKVMLIYEYMPNKSLDHFIFDENKRKLLDWLTRFNIIGGIARGLLYLHQDSRLRIIHRDLKTSNILLDANMEPKISDFGLARTILGDQVGANTNKVAGTYGYMSPEYAVRGHFSMKSDVFSFGVIVLEIISEQKNREFSDPEHCHNLLGHAWKLWTEGRQLELLDEVLREGCTPFEVIRCIHVALLCVQQKPQDRPDISSVVLMLNGEKLLPKPRIPGFYSEGDVTSEGDALLTKCTLLSPNETSITILEAR</sequence>